<dbReference type="Gene3D" id="1.10.10.1230">
    <property type="entry name" value="Penicillin-binding protein, N-terminal non-catalytic domain, head sub-domain"/>
    <property type="match status" value="1"/>
</dbReference>
<dbReference type="GO" id="GO:0008360">
    <property type="term" value="P:regulation of cell shape"/>
    <property type="evidence" value="ECO:0007669"/>
    <property type="project" value="UniProtKB-KW"/>
</dbReference>
<dbReference type="GO" id="GO:0071555">
    <property type="term" value="P:cell wall organization"/>
    <property type="evidence" value="ECO:0007669"/>
    <property type="project" value="UniProtKB-KW"/>
</dbReference>
<dbReference type="Pfam" id="PF00905">
    <property type="entry name" value="Transpeptidase"/>
    <property type="match status" value="1"/>
</dbReference>
<keyword evidence="10" id="KW-0961">Cell wall biogenesis/degradation</keyword>
<keyword evidence="4" id="KW-1003">Cell membrane</keyword>
<dbReference type="InterPro" id="IPR036138">
    <property type="entry name" value="PBP_dimer_sf"/>
</dbReference>
<evidence type="ECO:0000256" key="1">
    <source>
        <dbReference type="ARBA" id="ARBA00004167"/>
    </source>
</evidence>
<keyword evidence="6" id="KW-0133">Cell shape</keyword>
<accession>A0A3E4Q239</accession>
<sequence>MQADLYNLWNRIKSGISDIVKSRTFIAIIMFCVLSAVLLQRVFYLQIVKGQNYTDKYELQIQKTKEVEGTRGNIYDRNGVLLAYNELAYSVTIQDNGDYDKKSEKNKALNQIVTKVINIVESNGDSVINDFGIILDANSEYSFVSESDTQRLRFIADVYGKKTIDELSDKQKSQSAADIMHYLCTDKTYGYGINEKKLDKTMILKLVNVRYAMSLNSYQKYISTTIASDVSDQTVADIMENSDSLQGVNIEEESLRRYTDSKCFANVIGYTGQISTDEYDALSKKDQETYSKTDTVGKSGLEKVLDSTLRGKKGEVKLYVNNVGKVLDTVQSTEPKAGNDVYLSLDANLQKAAYNILEQELAGILLSKIQNTLDFDRNSVSDGSDVMIPIGDVYNALIANDVVNMTHFSENDAKSTEQEVYNTFSGYKEQVLASLSSTLADPNAAAYKDDSKEMQAYLSYIVTDILTNNTGILNSSVINKNDETYKAWKTDETINVYTFLNYAVSQNWIDTSKLQNYTSNGGKYSDSSETFQAIISYLNEHLKSDNSFDKLIYKYMIKAGSITGRELCMILYEQNILNYDESQYNALASGATTAYDFMRGKIQTLEITPGQLGLEPCTGSFVMTDTSTGQVLACVSYPGYDNNRLANNMDSTYYNQLVTASSRPFYNNATQEKTAPGSTYKPLSAIAGLTEGVISTDSRLPCHGIYEKIEPNPKCWIYPYAHGSLDVSGAIENSCNSFFYEVGYRLSLKDNGINSISQDNNQGDATNAYYSSELGLQKLSKYAQMFGLGTTSGMEIPEADPQISDDSSVPSAIGQGTNNYTTSQLARYVTTIANKGTLFDLTLLNKTTDVKGNVIEESQPKIDNTLSDISASTWDAVHEGMRNVVLVSHSSTFSDINRSGFQLSGKTGTAQQSKTHPDHALFIGFAPSDSPEVAFATRIANGYSSTYAAEVARDVMKYYYQLTPENELITGTASSIGSNASNEG</sequence>
<evidence type="ECO:0000313" key="15">
    <source>
        <dbReference type="Proteomes" id="UP000261324"/>
    </source>
</evidence>
<feature type="domain" description="Penicillin-binding protein dimerisation" evidence="13">
    <location>
        <begin position="67"/>
        <end position="330"/>
    </location>
</feature>
<keyword evidence="9 11" id="KW-0472">Membrane</keyword>
<dbReference type="AlphaFoldDB" id="A0A3E4Q239"/>
<evidence type="ECO:0000313" key="14">
    <source>
        <dbReference type="EMBL" id="RGK86357.1"/>
    </source>
</evidence>
<dbReference type="GO" id="GO:0005886">
    <property type="term" value="C:plasma membrane"/>
    <property type="evidence" value="ECO:0007669"/>
    <property type="project" value="UniProtKB-SubCell"/>
</dbReference>
<evidence type="ECO:0000259" key="13">
    <source>
        <dbReference type="Pfam" id="PF03717"/>
    </source>
</evidence>
<evidence type="ECO:0000259" key="12">
    <source>
        <dbReference type="Pfam" id="PF00905"/>
    </source>
</evidence>
<evidence type="ECO:0000256" key="4">
    <source>
        <dbReference type="ARBA" id="ARBA00022475"/>
    </source>
</evidence>
<keyword evidence="8 11" id="KW-1133">Transmembrane helix</keyword>
<dbReference type="GO" id="GO:0071972">
    <property type="term" value="F:peptidoglycan L,D-transpeptidase activity"/>
    <property type="evidence" value="ECO:0007669"/>
    <property type="project" value="TreeGrafter"/>
</dbReference>
<organism evidence="14 15">
    <name type="scientific">Dorea formicigenerans</name>
    <dbReference type="NCBI Taxonomy" id="39486"/>
    <lineage>
        <taxon>Bacteria</taxon>
        <taxon>Bacillati</taxon>
        <taxon>Bacillota</taxon>
        <taxon>Clostridia</taxon>
        <taxon>Lachnospirales</taxon>
        <taxon>Lachnospiraceae</taxon>
        <taxon>Dorea</taxon>
    </lineage>
</organism>
<dbReference type="PANTHER" id="PTHR30627">
    <property type="entry name" value="PEPTIDOGLYCAN D,D-TRANSPEPTIDASE"/>
    <property type="match status" value="1"/>
</dbReference>
<protein>
    <submittedName>
        <fullName evidence="14">Penicillin-binding protein</fullName>
    </submittedName>
</protein>
<evidence type="ECO:0000256" key="8">
    <source>
        <dbReference type="ARBA" id="ARBA00022989"/>
    </source>
</evidence>
<dbReference type="InterPro" id="IPR001460">
    <property type="entry name" value="PCN-bd_Tpept"/>
</dbReference>
<dbReference type="Gene3D" id="3.90.1310.10">
    <property type="entry name" value="Penicillin-binding protein 2a (Domain 2)"/>
    <property type="match status" value="1"/>
</dbReference>
<evidence type="ECO:0000256" key="2">
    <source>
        <dbReference type="ARBA" id="ARBA00004236"/>
    </source>
</evidence>
<gene>
    <name evidence="14" type="ORF">DXC93_00590</name>
</gene>
<name>A0A3E4Q239_9FIRM</name>
<evidence type="ECO:0000256" key="7">
    <source>
        <dbReference type="ARBA" id="ARBA00022984"/>
    </source>
</evidence>
<evidence type="ECO:0000256" key="3">
    <source>
        <dbReference type="ARBA" id="ARBA00007171"/>
    </source>
</evidence>
<dbReference type="PANTHER" id="PTHR30627:SF2">
    <property type="entry name" value="PEPTIDOGLYCAN D,D-TRANSPEPTIDASE MRDA"/>
    <property type="match status" value="1"/>
</dbReference>
<evidence type="ECO:0000256" key="11">
    <source>
        <dbReference type="SAM" id="Phobius"/>
    </source>
</evidence>
<feature type="domain" description="Penicillin-binding protein transpeptidase" evidence="12">
    <location>
        <begin position="619"/>
        <end position="957"/>
    </location>
</feature>
<comment type="similarity">
    <text evidence="3">Belongs to the transpeptidase family.</text>
</comment>
<dbReference type="EMBL" id="QSRA01000001">
    <property type="protein sequence ID" value="RGK86357.1"/>
    <property type="molecule type" value="Genomic_DNA"/>
</dbReference>
<feature type="transmembrane region" description="Helical" evidence="11">
    <location>
        <begin position="25"/>
        <end position="44"/>
    </location>
</feature>
<dbReference type="InterPro" id="IPR012338">
    <property type="entry name" value="Beta-lactam/transpept-like"/>
</dbReference>
<dbReference type="InterPro" id="IPR050515">
    <property type="entry name" value="Beta-lactam/transpept"/>
</dbReference>
<evidence type="ECO:0000256" key="6">
    <source>
        <dbReference type="ARBA" id="ARBA00022960"/>
    </source>
</evidence>
<dbReference type="SUPFAM" id="SSF56601">
    <property type="entry name" value="beta-lactamase/transpeptidase-like"/>
    <property type="match status" value="1"/>
</dbReference>
<dbReference type="Proteomes" id="UP000261324">
    <property type="component" value="Unassembled WGS sequence"/>
</dbReference>
<keyword evidence="7" id="KW-0573">Peptidoglycan synthesis</keyword>
<dbReference type="GO" id="GO:0009252">
    <property type="term" value="P:peptidoglycan biosynthetic process"/>
    <property type="evidence" value="ECO:0007669"/>
    <property type="project" value="UniProtKB-KW"/>
</dbReference>
<dbReference type="Gene3D" id="3.40.710.10">
    <property type="entry name" value="DD-peptidase/beta-lactamase superfamily"/>
    <property type="match status" value="1"/>
</dbReference>
<comment type="caution">
    <text evidence="14">The sequence shown here is derived from an EMBL/GenBank/DDBJ whole genome shotgun (WGS) entry which is preliminary data.</text>
</comment>
<dbReference type="Pfam" id="PF03717">
    <property type="entry name" value="PBP_dimer"/>
    <property type="match status" value="1"/>
</dbReference>
<dbReference type="SUPFAM" id="SSF56519">
    <property type="entry name" value="Penicillin binding protein dimerisation domain"/>
    <property type="match status" value="1"/>
</dbReference>
<reference evidence="14 15" key="1">
    <citation type="submission" date="2018-08" db="EMBL/GenBank/DDBJ databases">
        <title>A genome reference for cultivated species of the human gut microbiota.</title>
        <authorList>
            <person name="Zou Y."/>
            <person name="Xue W."/>
            <person name="Luo G."/>
        </authorList>
    </citation>
    <scope>NUCLEOTIDE SEQUENCE [LARGE SCALE GENOMIC DNA]</scope>
    <source>
        <strain evidence="14 15">TF09-3</strain>
    </source>
</reference>
<keyword evidence="5 11" id="KW-0812">Transmembrane</keyword>
<evidence type="ECO:0000256" key="5">
    <source>
        <dbReference type="ARBA" id="ARBA00022692"/>
    </source>
</evidence>
<comment type="subcellular location">
    <subcellularLocation>
        <location evidence="2">Cell membrane</location>
    </subcellularLocation>
    <subcellularLocation>
        <location evidence="1">Membrane</location>
        <topology evidence="1">Single-pass membrane protein</topology>
    </subcellularLocation>
</comment>
<evidence type="ECO:0000256" key="10">
    <source>
        <dbReference type="ARBA" id="ARBA00023316"/>
    </source>
</evidence>
<dbReference type="InterPro" id="IPR005311">
    <property type="entry name" value="PBP_dimer"/>
</dbReference>
<dbReference type="GO" id="GO:0008658">
    <property type="term" value="F:penicillin binding"/>
    <property type="evidence" value="ECO:0007669"/>
    <property type="project" value="InterPro"/>
</dbReference>
<proteinExistence type="inferred from homology"/>
<evidence type="ECO:0000256" key="9">
    <source>
        <dbReference type="ARBA" id="ARBA00023136"/>
    </source>
</evidence>